<evidence type="ECO:0000313" key="1">
    <source>
        <dbReference type="EMBL" id="CUU66293.1"/>
    </source>
</evidence>
<sequence length="42" mass="4794">MPTTALACAHTRPGVSWSKTDWNMVRTHFHSDFGTTSHRFFA</sequence>
<evidence type="ECO:0000313" key="2">
    <source>
        <dbReference type="Proteomes" id="UP000182498"/>
    </source>
</evidence>
<dbReference type="AlphaFoldDB" id="A0A0X2NLC7"/>
<proteinExistence type="predicted"/>
<organism evidence="1 2">
    <name type="scientific">Corynebacterium variabile</name>
    <dbReference type="NCBI Taxonomy" id="1727"/>
    <lineage>
        <taxon>Bacteria</taxon>
        <taxon>Bacillati</taxon>
        <taxon>Actinomycetota</taxon>
        <taxon>Actinomycetes</taxon>
        <taxon>Mycobacteriales</taxon>
        <taxon>Corynebacteriaceae</taxon>
        <taxon>Corynebacterium</taxon>
    </lineage>
</organism>
<accession>A0A0X2NLC7</accession>
<protein>
    <submittedName>
        <fullName evidence="1">Uncharacterized protein</fullName>
    </submittedName>
</protein>
<name>A0A0X2NLC7_9CORY</name>
<reference evidence="2" key="1">
    <citation type="submission" date="2015-11" db="EMBL/GenBank/DDBJ databases">
        <authorList>
            <person name="Dugat-Bony E."/>
        </authorList>
    </citation>
    <scope>NUCLEOTIDE SEQUENCE [LARGE SCALE GENOMIC DNA]</scope>
    <source>
        <strain evidence="2">Mu292</strain>
    </source>
</reference>
<dbReference type="EMBL" id="FAUH01000010">
    <property type="protein sequence ID" value="CUU66293.1"/>
    <property type="molecule type" value="Genomic_DNA"/>
</dbReference>
<keyword evidence="2" id="KW-1185">Reference proteome</keyword>
<gene>
    <name evidence="1" type="ORF">CVAR292_01633</name>
</gene>
<dbReference type="Proteomes" id="UP000182498">
    <property type="component" value="Unassembled WGS sequence"/>
</dbReference>